<organism evidence="1 2">
    <name type="scientific">Roseibium denhamense</name>
    <dbReference type="NCBI Taxonomy" id="76305"/>
    <lineage>
        <taxon>Bacteria</taxon>
        <taxon>Pseudomonadati</taxon>
        <taxon>Pseudomonadota</taxon>
        <taxon>Alphaproteobacteria</taxon>
        <taxon>Hyphomicrobiales</taxon>
        <taxon>Stappiaceae</taxon>
        <taxon>Roseibium</taxon>
    </lineage>
</organism>
<evidence type="ECO:0000313" key="2">
    <source>
        <dbReference type="Proteomes" id="UP001157914"/>
    </source>
</evidence>
<dbReference type="RefSeq" id="WP_155191412.1">
    <property type="nucleotide sequence ID" value="NZ_BAAAEA010000001.1"/>
</dbReference>
<dbReference type="EMBL" id="FXTT01000005">
    <property type="protein sequence ID" value="SMP32714.1"/>
    <property type="molecule type" value="Genomic_DNA"/>
</dbReference>
<protein>
    <recommendedName>
        <fullName evidence="3">Flagellar protein FlgN</fullName>
    </recommendedName>
</protein>
<evidence type="ECO:0008006" key="3">
    <source>
        <dbReference type="Google" id="ProtNLM"/>
    </source>
</evidence>
<sequence>MDAGQELASQELAPQMPLGNPAVCAPLLVAVERAITSIQAETDALRANPTTDLKTYEYRKSQALLDLTRARASVPPSAYSEELKLTLKDFKDVLEDNVALLKLHMNAVSEVVAMMSRTMIDQESDGTYKAPFPEPAR</sequence>
<name>A0ABY1PEY4_9HYPH</name>
<dbReference type="Proteomes" id="UP001157914">
    <property type="component" value="Unassembled WGS sequence"/>
</dbReference>
<accession>A0ABY1PEY4</accession>
<keyword evidence="2" id="KW-1185">Reference proteome</keyword>
<reference evidence="1 2" key="1">
    <citation type="submission" date="2017-05" db="EMBL/GenBank/DDBJ databases">
        <authorList>
            <person name="Varghese N."/>
            <person name="Submissions S."/>
        </authorList>
    </citation>
    <scope>NUCLEOTIDE SEQUENCE [LARGE SCALE GENOMIC DNA]</scope>
    <source>
        <strain evidence="1 2">DSM 15949</strain>
    </source>
</reference>
<proteinExistence type="predicted"/>
<gene>
    <name evidence="1" type="ORF">SAMN06265374_3585</name>
</gene>
<comment type="caution">
    <text evidence="1">The sequence shown here is derived from an EMBL/GenBank/DDBJ whole genome shotgun (WGS) entry which is preliminary data.</text>
</comment>
<evidence type="ECO:0000313" key="1">
    <source>
        <dbReference type="EMBL" id="SMP32714.1"/>
    </source>
</evidence>